<feature type="transmembrane region" description="Helical" evidence="6">
    <location>
        <begin position="257"/>
        <end position="277"/>
    </location>
</feature>
<dbReference type="InterPro" id="IPR020846">
    <property type="entry name" value="MFS_dom"/>
</dbReference>
<feature type="transmembrane region" description="Helical" evidence="6">
    <location>
        <begin position="321"/>
        <end position="342"/>
    </location>
</feature>
<feature type="transmembrane region" description="Helical" evidence="6">
    <location>
        <begin position="151"/>
        <end position="172"/>
    </location>
</feature>
<name>A0A060S4B5_PYCCI</name>
<dbReference type="PANTHER" id="PTHR43791:SF85">
    <property type="entry name" value="TRANSPORTER, PUTATIVE (AFU_ORTHOLOGUE AFUA_6G00710)-RELATED"/>
    <property type="match status" value="1"/>
</dbReference>
<dbReference type="EMBL" id="CCBP010000032">
    <property type="protein sequence ID" value="CDO69031.1"/>
    <property type="molecule type" value="Genomic_DNA"/>
</dbReference>
<comment type="subcellular location">
    <subcellularLocation>
        <location evidence="1">Membrane</location>
        <topology evidence="1">Multi-pass membrane protein</topology>
    </subcellularLocation>
</comment>
<feature type="transmembrane region" description="Helical" evidence="6">
    <location>
        <begin position="125"/>
        <end position="144"/>
    </location>
</feature>
<keyword evidence="2" id="KW-0813">Transport</keyword>
<feature type="transmembrane region" description="Helical" evidence="6">
    <location>
        <begin position="297"/>
        <end position="314"/>
    </location>
</feature>
<evidence type="ECO:0000256" key="6">
    <source>
        <dbReference type="SAM" id="Phobius"/>
    </source>
</evidence>
<dbReference type="STRING" id="5643.A0A060S4B5"/>
<feature type="transmembrane region" description="Helical" evidence="6">
    <location>
        <begin position="184"/>
        <end position="206"/>
    </location>
</feature>
<dbReference type="OrthoDB" id="2985014at2759"/>
<keyword evidence="5 6" id="KW-0472">Membrane</keyword>
<dbReference type="InterPro" id="IPR011701">
    <property type="entry name" value="MFS"/>
</dbReference>
<evidence type="ECO:0000313" key="9">
    <source>
        <dbReference type="Proteomes" id="UP000029665"/>
    </source>
</evidence>
<protein>
    <recommendedName>
        <fullName evidence="7">Major facilitator superfamily (MFS) profile domain-containing protein</fullName>
    </recommendedName>
</protein>
<evidence type="ECO:0000259" key="7">
    <source>
        <dbReference type="PROSITE" id="PS50850"/>
    </source>
</evidence>
<evidence type="ECO:0000256" key="4">
    <source>
        <dbReference type="ARBA" id="ARBA00022989"/>
    </source>
</evidence>
<dbReference type="HOGENOM" id="CLU_001265_0_1_1"/>
<organism evidence="8 9">
    <name type="scientific">Pycnoporus cinnabarinus</name>
    <name type="common">Cinnabar-red polypore</name>
    <name type="synonym">Trametes cinnabarina</name>
    <dbReference type="NCBI Taxonomy" id="5643"/>
    <lineage>
        <taxon>Eukaryota</taxon>
        <taxon>Fungi</taxon>
        <taxon>Dikarya</taxon>
        <taxon>Basidiomycota</taxon>
        <taxon>Agaricomycotina</taxon>
        <taxon>Agaricomycetes</taxon>
        <taxon>Polyporales</taxon>
        <taxon>Polyporaceae</taxon>
        <taxon>Trametes</taxon>
    </lineage>
</organism>
<evidence type="ECO:0000256" key="3">
    <source>
        <dbReference type="ARBA" id="ARBA00022692"/>
    </source>
</evidence>
<dbReference type="Proteomes" id="UP000029665">
    <property type="component" value="Unassembled WGS sequence"/>
</dbReference>
<dbReference type="Pfam" id="PF07690">
    <property type="entry name" value="MFS_1"/>
    <property type="match status" value="1"/>
</dbReference>
<reference evidence="8" key="1">
    <citation type="submission" date="2014-01" db="EMBL/GenBank/DDBJ databases">
        <title>The genome of the white-rot fungus Pycnoporus cinnabarinus: a basidiomycete model with a versatile arsenal for lignocellulosic biomass breakdown.</title>
        <authorList>
            <person name="Levasseur A."/>
            <person name="Lomascolo A."/>
            <person name="Ruiz-Duenas F.J."/>
            <person name="Uzan E."/>
            <person name="Piumi F."/>
            <person name="Kues U."/>
            <person name="Ram A.F.J."/>
            <person name="Murat C."/>
            <person name="Haon M."/>
            <person name="Benoit I."/>
            <person name="Arfi Y."/>
            <person name="Chevret D."/>
            <person name="Drula E."/>
            <person name="Kwon M.J."/>
            <person name="Gouret P."/>
            <person name="Lesage-Meessen L."/>
            <person name="Lombard V."/>
            <person name="Mariette J."/>
            <person name="Noirot C."/>
            <person name="Park J."/>
            <person name="Patyshakuliyeva A."/>
            <person name="Wieneger R.A.B."/>
            <person name="Wosten H.A.B."/>
            <person name="Martin F."/>
            <person name="Coutinho P.M."/>
            <person name="de Vries R."/>
            <person name="Martinez A.T."/>
            <person name="Klopp C."/>
            <person name="Pontarotti P."/>
            <person name="Henrissat B."/>
            <person name="Record E."/>
        </authorList>
    </citation>
    <scope>NUCLEOTIDE SEQUENCE [LARGE SCALE GENOMIC DNA]</scope>
    <source>
        <strain evidence="8">BRFM137</strain>
    </source>
</reference>
<dbReference type="Gene3D" id="1.20.1250.20">
    <property type="entry name" value="MFS general substrate transporter like domains"/>
    <property type="match status" value="2"/>
</dbReference>
<dbReference type="FunFam" id="1.20.1250.20:FF:000013">
    <property type="entry name" value="MFS general substrate transporter"/>
    <property type="match status" value="1"/>
</dbReference>
<evidence type="ECO:0000256" key="2">
    <source>
        <dbReference type="ARBA" id="ARBA00022448"/>
    </source>
</evidence>
<evidence type="ECO:0000313" key="8">
    <source>
        <dbReference type="EMBL" id="CDO69031.1"/>
    </source>
</evidence>
<dbReference type="GO" id="GO:0016020">
    <property type="term" value="C:membrane"/>
    <property type="evidence" value="ECO:0007669"/>
    <property type="project" value="UniProtKB-SubCell"/>
</dbReference>
<dbReference type="InterPro" id="IPR036259">
    <property type="entry name" value="MFS_trans_sf"/>
</dbReference>
<dbReference type="SUPFAM" id="SSF103473">
    <property type="entry name" value="MFS general substrate transporter"/>
    <property type="match status" value="1"/>
</dbReference>
<feature type="domain" description="Major facilitator superfamily (MFS) profile" evidence="7">
    <location>
        <begin position="256"/>
        <end position="471"/>
    </location>
</feature>
<keyword evidence="9" id="KW-1185">Reference proteome</keyword>
<sequence length="471" mass="50641">MTTVIEPAESIRSTDSVTLYENRTENEDDRVALNNAHSDREVDDEDQSPPSSASSVWAKMDLIVLPVTTMMFFLSSLFSFALTVTIIPYSFVNFPTNALQKVGHYVLWNGVSQSDVLEQLIGPKVLLPSMVVLWGAVCAFQGAYPELTGGLSVLFSAVSLASAFSGLLAAAIVKMDGTGGKPGWAWLFILEGTFTVLFGFVAFFLLPNAPTSVPFFTEAEKDLIKRALHEDGIILVGEQDKDYTWTEFGKAFTQPHVILIALCGFFNGATVSGLAYFLPSIVAGLGYSGAEAQLMSVPPFAVTAIFSIASSYLADRYARRGLTIVIFATVAAIGLAVFLASYVDLVRYVSLFLLVPGSFCIAPPLGAWMSNNTAPTIRRATALALLSTTSNVGSIVSAWVLGALSAPPRYTVATSVLLAFQFGILVCAAGNMLWLASENSKREKQRRHVGAEVPVEGAAPRNDSILYVYVM</sequence>
<keyword evidence="4 6" id="KW-1133">Transmembrane helix</keyword>
<evidence type="ECO:0000256" key="1">
    <source>
        <dbReference type="ARBA" id="ARBA00004141"/>
    </source>
</evidence>
<accession>A0A060S4B5</accession>
<evidence type="ECO:0000256" key="5">
    <source>
        <dbReference type="ARBA" id="ARBA00023136"/>
    </source>
</evidence>
<keyword evidence="3 6" id="KW-0812">Transmembrane</keyword>
<dbReference type="GO" id="GO:0022857">
    <property type="term" value="F:transmembrane transporter activity"/>
    <property type="evidence" value="ECO:0007669"/>
    <property type="project" value="InterPro"/>
</dbReference>
<comment type="caution">
    <text evidence="8">The sequence shown here is derived from an EMBL/GenBank/DDBJ whole genome shotgun (WGS) entry which is preliminary data.</text>
</comment>
<proteinExistence type="predicted"/>
<feature type="transmembrane region" description="Helical" evidence="6">
    <location>
        <begin position="380"/>
        <end position="404"/>
    </location>
</feature>
<feature type="transmembrane region" description="Helical" evidence="6">
    <location>
        <begin position="416"/>
        <end position="437"/>
    </location>
</feature>
<feature type="transmembrane region" description="Helical" evidence="6">
    <location>
        <begin position="62"/>
        <end position="87"/>
    </location>
</feature>
<dbReference type="PROSITE" id="PS50850">
    <property type="entry name" value="MFS"/>
    <property type="match status" value="1"/>
</dbReference>
<feature type="transmembrane region" description="Helical" evidence="6">
    <location>
        <begin position="348"/>
        <end position="368"/>
    </location>
</feature>
<dbReference type="PANTHER" id="PTHR43791">
    <property type="entry name" value="PERMEASE-RELATED"/>
    <property type="match status" value="1"/>
</dbReference>
<dbReference type="AlphaFoldDB" id="A0A060S4B5"/>
<gene>
    <name evidence="8" type="ORF">BN946_scf184834.g38</name>
</gene>
<dbReference type="OMA" id="KDYTWTE"/>